<evidence type="ECO:0000313" key="2">
    <source>
        <dbReference type="EMBL" id="KAJ7726141.1"/>
    </source>
</evidence>
<dbReference type="EMBL" id="JARJLG010000222">
    <property type="protein sequence ID" value="KAJ7726141.1"/>
    <property type="molecule type" value="Genomic_DNA"/>
</dbReference>
<comment type="caution">
    <text evidence="2">The sequence shown here is derived from an EMBL/GenBank/DDBJ whole genome shotgun (WGS) entry which is preliminary data.</text>
</comment>
<reference evidence="2" key="1">
    <citation type="submission" date="2023-03" db="EMBL/GenBank/DDBJ databases">
        <title>Massive genome expansion in bonnet fungi (Mycena s.s.) driven by repeated elements and novel gene families across ecological guilds.</title>
        <authorList>
            <consortium name="Lawrence Berkeley National Laboratory"/>
            <person name="Harder C.B."/>
            <person name="Miyauchi S."/>
            <person name="Viragh M."/>
            <person name="Kuo A."/>
            <person name="Thoen E."/>
            <person name="Andreopoulos B."/>
            <person name="Lu D."/>
            <person name="Skrede I."/>
            <person name="Drula E."/>
            <person name="Henrissat B."/>
            <person name="Morin E."/>
            <person name="Kohler A."/>
            <person name="Barry K."/>
            <person name="LaButti K."/>
            <person name="Morin E."/>
            <person name="Salamov A."/>
            <person name="Lipzen A."/>
            <person name="Mereny Z."/>
            <person name="Hegedus B."/>
            <person name="Baldrian P."/>
            <person name="Stursova M."/>
            <person name="Weitz H."/>
            <person name="Taylor A."/>
            <person name="Grigoriev I.V."/>
            <person name="Nagy L.G."/>
            <person name="Martin F."/>
            <person name="Kauserud H."/>
        </authorList>
    </citation>
    <scope>NUCLEOTIDE SEQUENCE</scope>
    <source>
        <strain evidence="2">CBHHK188m</strain>
    </source>
</reference>
<organism evidence="2 3">
    <name type="scientific">Mycena maculata</name>
    <dbReference type="NCBI Taxonomy" id="230809"/>
    <lineage>
        <taxon>Eukaryota</taxon>
        <taxon>Fungi</taxon>
        <taxon>Dikarya</taxon>
        <taxon>Basidiomycota</taxon>
        <taxon>Agaricomycotina</taxon>
        <taxon>Agaricomycetes</taxon>
        <taxon>Agaricomycetidae</taxon>
        <taxon>Agaricales</taxon>
        <taxon>Marasmiineae</taxon>
        <taxon>Mycenaceae</taxon>
        <taxon>Mycena</taxon>
    </lineage>
</organism>
<accession>A0AAD7HQQ2</accession>
<evidence type="ECO:0000256" key="1">
    <source>
        <dbReference type="SAM" id="MobiDB-lite"/>
    </source>
</evidence>
<feature type="region of interest" description="Disordered" evidence="1">
    <location>
        <begin position="210"/>
        <end position="230"/>
    </location>
</feature>
<dbReference type="Proteomes" id="UP001215280">
    <property type="component" value="Unassembled WGS sequence"/>
</dbReference>
<proteinExistence type="predicted"/>
<evidence type="ECO:0000313" key="3">
    <source>
        <dbReference type="Proteomes" id="UP001215280"/>
    </source>
</evidence>
<sequence length="230" mass="26290">MCSFIFLATSLSRLYTKAKETAEECCKHFQGMTILRGHSFVHKRHKNPTQQYQRGSEWHTSSQAKIPKEMIADEQRAEEASQACVTTPVVLFLNVGLKLQAKQCALKSTKIPTSEDDPTLDTMLEQQHLGADLKKWHQQQWHICPQVVPYVISEPYNPPHWEKLFLPSDFTKTLGTEELKLRQGEANDALRSLLEHIQLSQALRQYKNASSNAVHGQEKNTRAVQKIKNV</sequence>
<keyword evidence="3" id="KW-1185">Reference proteome</keyword>
<protein>
    <submittedName>
        <fullName evidence="2">Uncharacterized protein</fullName>
    </submittedName>
</protein>
<gene>
    <name evidence="2" type="ORF">DFH07DRAFT_782807</name>
</gene>
<dbReference type="AlphaFoldDB" id="A0AAD7HQQ2"/>
<name>A0AAD7HQQ2_9AGAR</name>